<evidence type="ECO:0000256" key="4">
    <source>
        <dbReference type="ARBA" id="ARBA00022842"/>
    </source>
</evidence>
<dbReference type="CDD" id="cd07067">
    <property type="entry name" value="HP_PGM_like"/>
    <property type="match status" value="1"/>
</dbReference>
<dbReference type="InterPro" id="IPR015797">
    <property type="entry name" value="NUDIX_hydrolase-like_dom_sf"/>
</dbReference>
<proteinExistence type="inferred from homology"/>
<dbReference type="Gene3D" id="3.40.50.1240">
    <property type="entry name" value="Phosphoglycerate mutase-like"/>
    <property type="match status" value="1"/>
</dbReference>
<evidence type="ECO:0000259" key="6">
    <source>
        <dbReference type="PROSITE" id="PS51462"/>
    </source>
</evidence>
<dbReference type="CDD" id="cd03673">
    <property type="entry name" value="NUDIX_Ap6A_hydrolase"/>
    <property type="match status" value="1"/>
</dbReference>
<dbReference type="AlphaFoldDB" id="A0A7K0DV81"/>
<evidence type="ECO:0000256" key="3">
    <source>
        <dbReference type="ARBA" id="ARBA00022801"/>
    </source>
</evidence>
<dbReference type="InterPro" id="IPR013078">
    <property type="entry name" value="His_Pase_superF_clade-1"/>
</dbReference>
<comment type="cofactor">
    <cofactor evidence="1">
        <name>Mg(2+)</name>
        <dbReference type="ChEBI" id="CHEBI:18420"/>
    </cofactor>
</comment>
<organism evidence="7 8">
    <name type="scientific">Nocardia aurantia</name>
    <dbReference type="NCBI Taxonomy" id="2585199"/>
    <lineage>
        <taxon>Bacteria</taxon>
        <taxon>Bacillati</taxon>
        <taxon>Actinomycetota</taxon>
        <taxon>Actinomycetes</taxon>
        <taxon>Mycobacteriales</taxon>
        <taxon>Nocardiaceae</taxon>
        <taxon>Nocardia</taxon>
    </lineage>
</organism>
<keyword evidence="3 5" id="KW-0378">Hydrolase</keyword>
<gene>
    <name evidence="7" type="primary">mutT1</name>
    <name evidence="7" type="ORF">NRB56_52690</name>
</gene>
<evidence type="ECO:0000256" key="1">
    <source>
        <dbReference type="ARBA" id="ARBA00001946"/>
    </source>
</evidence>
<dbReference type="SUPFAM" id="SSF53254">
    <property type="entry name" value="Phosphoglycerate mutase-like"/>
    <property type="match status" value="1"/>
</dbReference>
<dbReference type="InterPro" id="IPR000086">
    <property type="entry name" value="NUDIX_hydrolase_dom"/>
</dbReference>
<dbReference type="EC" id="3.6.1.55" evidence="7"/>
<dbReference type="GO" id="GO:0035539">
    <property type="term" value="F:8-oxo-7,8-dihydrodeoxyguanosine triphosphate pyrophosphatase activity"/>
    <property type="evidence" value="ECO:0007669"/>
    <property type="project" value="UniProtKB-EC"/>
</dbReference>
<dbReference type="Pfam" id="PF00293">
    <property type="entry name" value="NUDIX"/>
    <property type="match status" value="1"/>
</dbReference>
<name>A0A7K0DV81_9NOCA</name>
<protein>
    <submittedName>
        <fullName evidence="7">Putative 8-oxo-dGTP diphosphatase 1</fullName>
        <ecNumber evidence="7">3.6.1.55</ecNumber>
    </submittedName>
</protein>
<reference evidence="7 8" key="1">
    <citation type="submission" date="2019-10" db="EMBL/GenBank/DDBJ databases">
        <title>Nocardia macrotermitis sp. nov. and Nocardia aurantia sp. nov., isolated from the gut of fungus growing-termite Macrotermes natalensis.</title>
        <authorList>
            <person name="Benndorf R."/>
            <person name="Schwitalla J."/>
            <person name="Martin K."/>
            <person name="De Beer W."/>
            <person name="Kaster A.-K."/>
            <person name="Vollmers J."/>
            <person name="Poulsen M."/>
            <person name="Beemelmanns C."/>
        </authorList>
    </citation>
    <scope>NUCLEOTIDE SEQUENCE [LARGE SCALE GENOMIC DNA]</scope>
    <source>
        <strain evidence="7 8">RB56</strain>
    </source>
</reference>
<evidence type="ECO:0000256" key="2">
    <source>
        <dbReference type="ARBA" id="ARBA00005582"/>
    </source>
</evidence>
<dbReference type="Gene3D" id="3.90.79.10">
    <property type="entry name" value="Nucleoside Triphosphate Pyrophosphohydrolase"/>
    <property type="match status" value="1"/>
</dbReference>
<dbReference type="Pfam" id="PF00300">
    <property type="entry name" value="His_Phos_1"/>
    <property type="match status" value="1"/>
</dbReference>
<dbReference type="Proteomes" id="UP000431401">
    <property type="component" value="Unassembled WGS sequence"/>
</dbReference>
<dbReference type="PANTHER" id="PTHR43222">
    <property type="entry name" value="NUDIX HYDROLASE 23"/>
    <property type="match status" value="1"/>
</dbReference>
<keyword evidence="4" id="KW-0460">Magnesium</keyword>
<evidence type="ECO:0000313" key="8">
    <source>
        <dbReference type="Proteomes" id="UP000431401"/>
    </source>
</evidence>
<dbReference type="PROSITE" id="PS51462">
    <property type="entry name" value="NUDIX"/>
    <property type="match status" value="1"/>
</dbReference>
<dbReference type="RefSeq" id="WP_406603532.1">
    <property type="nucleotide sequence ID" value="NZ_WEGI01000011.1"/>
</dbReference>
<dbReference type="SUPFAM" id="SSF55811">
    <property type="entry name" value="Nudix"/>
    <property type="match status" value="1"/>
</dbReference>
<evidence type="ECO:0000256" key="5">
    <source>
        <dbReference type="RuleBase" id="RU003476"/>
    </source>
</evidence>
<dbReference type="EMBL" id="WEGI01000011">
    <property type="protein sequence ID" value="MQY29676.1"/>
    <property type="molecule type" value="Genomic_DNA"/>
</dbReference>
<dbReference type="InterPro" id="IPR029033">
    <property type="entry name" value="His_PPase_superfam"/>
</dbReference>
<dbReference type="SMART" id="SM00855">
    <property type="entry name" value="PGAM"/>
    <property type="match status" value="1"/>
</dbReference>
<dbReference type="PROSITE" id="PS00893">
    <property type="entry name" value="NUDIX_BOX"/>
    <property type="match status" value="1"/>
</dbReference>
<keyword evidence="8" id="KW-1185">Reference proteome</keyword>
<accession>A0A7K0DV81</accession>
<comment type="similarity">
    <text evidence="2 5">Belongs to the Nudix hydrolase family.</text>
</comment>
<dbReference type="PANTHER" id="PTHR43222:SF9">
    <property type="entry name" value="8-OXO-(D)GTP PHOSPHATASE"/>
    <property type="match status" value="1"/>
</dbReference>
<feature type="domain" description="Nudix hydrolase" evidence="6">
    <location>
        <begin position="21"/>
        <end position="149"/>
    </location>
</feature>
<dbReference type="InterPro" id="IPR020084">
    <property type="entry name" value="NUDIX_hydrolase_CS"/>
</dbReference>
<sequence length="318" mass="35468">MSRSGAQASEHIWFSDRRVTPNVLAAGGVVWRQRPDRTVEVAVVHRPKYDDWSLPKGKLVAGETPMVAAVREVREETGLSCRLGRYLGHVTYPVTGHRKLKRVDYWSAQPTGGQFAANPEVDELRWYPVDQVMDQLSYPMDRHILRNFLRLPPETATLLVVRHAKAGRRNHFAGPDWQRPLDKAGRARAEVLTASLRAFGAAEVHSAPPLRCRQTVAPLARELGIGIVLEPQLSETGYAEAPQAALARARYLASPDRVRVICSQGKVIPDLLHRWAENDGLTLPPARNHKGSLWVLSITNGRLMAADHVDRALHVDND</sequence>
<comment type="caution">
    <text evidence="7">The sequence shown here is derived from an EMBL/GenBank/DDBJ whole genome shotgun (WGS) entry which is preliminary data.</text>
</comment>
<dbReference type="InterPro" id="IPR020476">
    <property type="entry name" value="Nudix_hydrolase"/>
</dbReference>
<dbReference type="PRINTS" id="PR00502">
    <property type="entry name" value="NUDIXFAMILY"/>
</dbReference>
<evidence type="ECO:0000313" key="7">
    <source>
        <dbReference type="EMBL" id="MQY29676.1"/>
    </source>
</evidence>